<dbReference type="NCBIfam" id="TIGR03725">
    <property type="entry name" value="T6A_YeaZ"/>
    <property type="match status" value="1"/>
</dbReference>
<dbReference type="Gene3D" id="3.30.420.40">
    <property type="match status" value="1"/>
</dbReference>
<proteinExistence type="predicted"/>
<reference evidence="2 3" key="1">
    <citation type="journal article" date="2016" name="Nat. Commun.">
        <title>Thousands of microbial genomes shed light on interconnected biogeochemical processes in an aquifer system.</title>
        <authorList>
            <person name="Anantharaman K."/>
            <person name="Brown C.T."/>
            <person name="Hug L.A."/>
            <person name="Sharon I."/>
            <person name="Castelle C.J."/>
            <person name="Probst A.J."/>
            <person name="Thomas B.C."/>
            <person name="Singh A."/>
            <person name="Wilkins M.J."/>
            <person name="Karaoz U."/>
            <person name="Brodie E.L."/>
            <person name="Williams K.H."/>
            <person name="Hubbard S.S."/>
            <person name="Banfield J.F."/>
        </authorList>
    </citation>
    <scope>NUCLEOTIDE SEQUENCE [LARGE SCALE GENOMIC DNA]</scope>
</reference>
<keyword evidence="2" id="KW-0808">Transferase</keyword>
<sequence>MKLYIDTSSREEIVVGLGSKRFKTNAKENASQKLLSFIDEILKKEGVSINQITEIEVNTGPGSFTGLRVGVAIANTLGWALDIPVNGKNLRKGEKVDIKYS</sequence>
<dbReference type="Pfam" id="PF00814">
    <property type="entry name" value="TsaD"/>
    <property type="match status" value="1"/>
</dbReference>
<dbReference type="GO" id="GO:0016740">
    <property type="term" value="F:transferase activity"/>
    <property type="evidence" value="ECO:0007669"/>
    <property type="project" value="UniProtKB-KW"/>
</dbReference>
<name>A0A1F7X623_9BACT</name>
<dbReference type="GO" id="GO:0002949">
    <property type="term" value="P:tRNA threonylcarbamoyladenosine modification"/>
    <property type="evidence" value="ECO:0007669"/>
    <property type="project" value="InterPro"/>
</dbReference>
<protein>
    <submittedName>
        <fullName evidence="2">tRNA (Adenosine(37)-N6)-threonylcarbamoyltransferase complex dimerization subunit type 1 TsaB</fullName>
    </submittedName>
</protein>
<dbReference type="InterPro" id="IPR022496">
    <property type="entry name" value="T6A_TsaB"/>
</dbReference>
<dbReference type="STRING" id="1802479.A2Y68_02875"/>
<dbReference type="AlphaFoldDB" id="A0A1F7X623"/>
<dbReference type="InterPro" id="IPR000905">
    <property type="entry name" value="Gcp-like_dom"/>
</dbReference>
<accession>A0A1F7X623</accession>
<feature type="domain" description="Gcp-like" evidence="1">
    <location>
        <begin position="26"/>
        <end position="86"/>
    </location>
</feature>
<dbReference type="SUPFAM" id="SSF53067">
    <property type="entry name" value="Actin-like ATPase domain"/>
    <property type="match status" value="1"/>
</dbReference>
<dbReference type="Proteomes" id="UP000176778">
    <property type="component" value="Unassembled WGS sequence"/>
</dbReference>
<organism evidence="2 3">
    <name type="scientific">Candidatus Woesebacteria bacterium RBG_13_46_13</name>
    <dbReference type="NCBI Taxonomy" id="1802479"/>
    <lineage>
        <taxon>Bacteria</taxon>
        <taxon>Candidatus Woeseibacteriota</taxon>
    </lineage>
</organism>
<gene>
    <name evidence="2" type="ORF">A2Y68_02875</name>
</gene>
<evidence type="ECO:0000313" key="2">
    <source>
        <dbReference type="EMBL" id="OGM10353.1"/>
    </source>
</evidence>
<dbReference type="EMBL" id="MGFR01000001">
    <property type="protein sequence ID" value="OGM10353.1"/>
    <property type="molecule type" value="Genomic_DNA"/>
</dbReference>
<evidence type="ECO:0000313" key="3">
    <source>
        <dbReference type="Proteomes" id="UP000176778"/>
    </source>
</evidence>
<dbReference type="InterPro" id="IPR043129">
    <property type="entry name" value="ATPase_NBD"/>
</dbReference>
<comment type="caution">
    <text evidence="2">The sequence shown here is derived from an EMBL/GenBank/DDBJ whole genome shotgun (WGS) entry which is preliminary data.</text>
</comment>
<evidence type="ECO:0000259" key="1">
    <source>
        <dbReference type="Pfam" id="PF00814"/>
    </source>
</evidence>